<name>A0ABN3NNZ8_9ACTN</name>
<evidence type="ECO:0000313" key="2">
    <source>
        <dbReference type="EMBL" id="GAA2529083.1"/>
    </source>
</evidence>
<dbReference type="InterPro" id="IPR010390">
    <property type="entry name" value="ABC-2_transporter-like"/>
</dbReference>
<accession>A0ABN3NNZ8</accession>
<feature type="transmembrane region" description="Helical" evidence="1">
    <location>
        <begin position="25"/>
        <end position="49"/>
    </location>
</feature>
<reference evidence="2 3" key="1">
    <citation type="journal article" date="2019" name="Int. J. Syst. Evol. Microbiol.">
        <title>The Global Catalogue of Microorganisms (GCM) 10K type strain sequencing project: providing services to taxonomists for standard genome sequencing and annotation.</title>
        <authorList>
            <consortium name="The Broad Institute Genomics Platform"/>
            <consortium name="The Broad Institute Genome Sequencing Center for Infectious Disease"/>
            <person name="Wu L."/>
            <person name="Ma J."/>
        </authorList>
    </citation>
    <scope>NUCLEOTIDE SEQUENCE [LARGE SCALE GENOMIC DNA]</scope>
    <source>
        <strain evidence="2 3">JCM 3367</strain>
    </source>
</reference>
<sequence length="266" mass="28235">MGELSAYGQLLRAQARAQASYRASFGIDLFVSMLALGFDVLSVIVLYQVTPDLGGFNLREAMVITGITAAAFATADAGIGSVERLRVLVRTGQLDALLLRPLPALPQLVLTELSLRKLSRVLFGVVVLAVAVAAAPIQWTPARAALIVLAPTAGAVFFGAVFVATASVSFWWVESGEVGNAFTYGGRDLAIYPVTAYQGWFRRIFCYGLGFATVAYYPALALLDRPDPLGAPAWLGWVSPLVAAVAVGVAALVWRAGIRHYRSTGS</sequence>
<protein>
    <submittedName>
        <fullName evidence="2">ABC transporter permease</fullName>
    </submittedName>
</protein>
<keyword evidence="3" id="KW-1185">Reference proteome</keyword>
<feature type="transmembrane region" description="Helical" evidence="1">
    <location>
        <begin position="234"/>
        <end position="254"/>
    </location>
</feature>
<dbReference type="RefSeq" id="WP_344173597.1">
    <property type="nucleotide sequence ID" value="NZ_BAAARY010000016.1"/>
</dbReference>
<feature type="transmembrane region" description="Helical" evidence="1">
    <location>
        <begin position="204"/>
        <end position="222"/>
    </location>
</feature>
<dbReference type="EMBL" id="BAAARY010000016">
    <property type="protein sequence ID" value="GAA2529083.1"/>
    <property type="molecule type" value="Genomic_DNA"/>
</dbReference>
<dbReference type="Pfam" id="PF06182">
    <property type="entry name" value="ABC2_membrane_6"/>
    <property type="match status" value="1"/>
</dbReference>
<evidence type="ECO:0000256" key="1">
    <source>
        <dbReference type="SAM" id="Phobius"/>
    </source>
</evidence>
<feature type="transmembrane region" description="Helical" evidence="1">
    <location>
        <begin position="61"/>
        <end position="82"/>
    </location>
</feature>
<proteinExistence type="predicted"/>
<feature type="transmembrane region" description="Helical" evidence="1">
    <location>
        <begin position="145"/>
        <end position="173"/>
    </location>
</feature>
<evidence type="ECO:0000313" key="3">
    <source>
        <dbReference type="Proteomes" id="UP001499978"/>
    </source>
</evidence>
<dbReference type="PANTHER" id="PTHR36833:SF1">
    <property type="entry name" value="INTEGRAL MEMBRANE TRANSPORT PROTEIN"/>
    <property type="match status" value="1"/>
</dbReference>
<dbReference type="PANTHER" id="PTHR36833">
    <property type="entry name" value="SLR0610 PROTEIN-RELATED"/>
    <property type="match status" value="1"/>
</dbReference>
<organism evidence="2 3">
    <name type="scientific">Pilimelia columellifera subsp. columellifera</name>
    <dbReference type="NCBI Taxonomy" id="706583"/>
    <lineage>
        <taxon>Bacteria</taxon>
        <taxon>Bacillati</taxon>
        <taxon>Actinomycetota</taxon>
        <taxon>Actinomycetes</taxon>
        <taxon>Micromonosporales</taxon>
        <taxon>Micromonosporaceae</taxon>
        <taxon>Pilimelia</taxon>
    </lineage>
</organism>
<keyword evidence="1" id="KW-0472">Membrane</keyword>
<keyword evidence="1" id="KW-1133">Transmembrane helix</keyword>
<comment type="caution">
    <text evidence="2">The sequence shown here is derived from an EMBL/GenBank/DDBJ whole genome shotgun (WGS) entry which is preliminary data.</text>
</comment>
<gene>
    <name evidence="2" type="ORF">GCM10010201_30310</name>
</gene>
<keyword evidence="1" id="KW-0812">Transmembrane</keyword>
<dbReference type="Proteomes" id="UP001499978">
    <property type="component" value="Unassembled WGS sequence"/>
</dbReference>
<feature type="transmembrane region" description="Helical" evidence="1">
    <location>
        <begin position="121"/>
        <end position="139"/>
    </location>
</feature>